<dbReference type="PANTHER" id="PTHR43428:SF1">
    <property type="entry name" value="ARSENATE REDUCTASE"/>
    <property type="match status" value="1"/>
</dbReference>
<keyword evidence="2" id="KW-1185">Reference proteome</keyword>
<accession>A0A517MMA4</accession>
<dbReference type="KEGG" id="rml:FF011L_47080"/>
<name>A0A517MMA4_9BACT</name>
<dbReference type="EC" id="3.1.3.48" evidence="1"/>
<dbReference type="Gene3D" id="3.40.50.2300">
    <property type="match status" value="1"/>
</dbReference>
<evidence type="ECO:0000313" key="1">
    <source>
        <dbReference type="EMBL" id="QDS95907.1"/>
    </source>
</evidence>
<dbReference type="RefSeq" id="WP_145354127.1">
    <property type="nucleotide sequence ID" value="NZ_CP036262.1"/>
</dbReference>
<organism evidence="1 2">
    <name type="scientific">Roseimaritima multifibrata</name>
    <dbReference type="NCBI Taxonomy" id="1930274"/>
    <lineage>
        <taxon>Bacteria</taxon>
        <taxon>Pseudomonadati</taxon>
        <taxon>Planctomycetota</taxon>
        <taxon>Planctomycetia</taxon>
        <taxon>Pirellulales</taxon>
        <taxon>Pirellulaceae</taxon>
        <taxon>Roseimaritima</taxon>
    </lineage>
</organism>
<protein>
    <submittedName>
        <fullName evidence="1">Protein ArsC</fullName>
        <ecNumber evidence="1">3.1.3.48</ecNumber>
    </submittedName>
</protein>
<keyword evidence="1" id="KW-0378">Hydrolase</keyword>
<dbReference type="Proteomes" id="UP000320672">
    <property type="component" value="Chromosome"/>
</dbReference>
<sequence>MNVGKPIDLYPSLSEFIAKRESEFDQIPDSRKRELKQLAGYVRDCLNAGKEADLTFVCTHNSRRSHLTQIWAKVAADALGLNVVRTFSGGTEATAMNTRVVDSLRRSGFLVTTDSAGSRDPGNPDYHVGYSDQVEPLSCFSKVYDSPPNPTEGYCAVMTCSSADQACPVVPGCELRLPIRYEDPKVADDTPQEAEVYDARSEQICREMFFAMKQV</sequence>
<evidence type="ECO:0000313" key="2">
    <source>
        <dbReference type="Proteomes" id="UP000320672"/>
    </source>
</evidence>
<dbReference type="PANTHER" id="PTHR43428">
    <property type="entry name" value="ARSENATE REDUCTASE"/>
    <property type="match status" value="1"/>
</dbReference>
<dbReference type="OrthoDB" id="9784339at2"/>
<reference evidence="1 2" key="1">
    <citation type="submission" date="2019-02" db="EMBL/GenBank/DDBJ databases">
        <title>Deep-cultivation of Planctomycetes and their phenomic and genomic characterization uncovers novel biology.</title>
        <authorList>
            <person name="Wiegand S."/>
            <person name="Jogler M."/>
            <person name="Boedeker C."/>
            <person name="Pinto D."/>
            <person name="Vollmers J."/>
            <person name="Rivas-Marin E."/>
            <person name="Kohn T."/>
            <person name="Peeters S.H."/>
            <person name="Heuer A."/>
            <person name="Rast P."/>
            <person name="Oberbeckmann S."/>
            <person name="Bunk B."/>
            <person name="Jeske O."/>
            <person name="Meyerdierks A."/>
            <person name="Storesund J.E."/>
            <person name="Kallscheuer N."/>
            <person name="Luecker S."/>
            <person name="Lage O.M."/>
            <person name="Pohl T."/>
            <person name="Merkel B.J."/>
            <person name="Hornburger P."/>
            <person name="Mueller R.-W."/>
            <person name="Bruemmer F."/>
            <person name="Labrenz M."/>
            <person name="Spormann A.M."/>
            <person name="Op den Camp H."/>
            <person name="Overmann J."/>
            <person name="Amann R."/>
            <person name="Jetten M.S.M."/>
            <person name="Mascher T."/>
            <person name="Medema M.H."/>
            <person name="Devos D.P."/>
            <person name="Kaster A.-K."/>
            <person name="Ovreas L."/>
            <person name="Rohde M."/>
            <person name="Galperin M.Y."/>
            <person name="Jogler C."/>
        </authorList>
    </citation>
    <scope>NUCLEOTIDE SEQUENCE [LARGE SCALE GENOMIC DNA]</scope>
    <source>
        <strain evidence="1 2">FF011L</strain>
    </source>
</reference>
<dbReference type="AlphaFoldDB" id="A0A517MMA4"/>
<dbReference type="EMBL" id="CP036262">
    <property type="protein sequence ID" value="QDS95907.1"/>
    <property type="molecule type" value="Genomic_DNA"/>
</dbReference>
<dbReference type="GO" id="GO:0004725">
    <property type="term" value="F:protein tyrosine phosphatase activity"/>
    <property type="evidence" value="ECO:0007669"/>
    <property type="project" value="UniProtKB-EC"/>
</dbReference>
<proteinExistence type="predicted"/>
<dbReference type="InterPro" id="IPR036196">
    <property type="entry name" value="Ptyr_pPase_sf"/>
</dbReference>
<dbReference type="SUPFAM" id="SSF52788">
    <property type="entry name" value="Phosphotyrosine protein phosphatases I"/>
    <property type="match status" value="1"/>
</dbReference>
<gene>
    <name evidence="1" type="primary">arsC_2</name>
    <name evidence="1" type="ORF">FF011L_47080</name>
</gene>